<evidence type="ECO:0000313" key="1">
    <source>
        <dbReference type="EMBL" id="WWF05355.1"/>
    </source>
</evidence>
<dbReference type="InterPro" id="IPR025534">
    <property type="entry name" value="DUF4420"/>
</dbReference>
<name>A0ABZ2FF47_9MICO</name>
<accession>A0ABZ2FF47</accession>
<dbReference type="Proteomes" id="UP001381003">
    <property type="component" value="Chromosome"/>
</dbReference>
<dbReference type="EMBL" id="CP104874">
    <property type="protein sequence ID" value="WWF05355.1"/>
    <property type="molecule type" value="Genomic_DNA"/>
</dbReference>
<sequence length="330" mass="36034">MSAGYRQTVESFFALAVAKSRTLGTGQFVTEPLTVGYADVFLGVDEESLPHLLVPVHDSVVPDRRSAAVWITRRELLVGEEVRVFADLGCRDPDVARVFDRLVTEILEVASQSGERLDLVQARVLIEWRHLLSAARGRLSHEVATGLFGELSVLCRLAESQPQLALDAWVGPQKAVRDFAYGGRAIEVKSRVATSAERIHISSLDQLDSAGLESLVLAVVDVADDELGHSLGQLVDRAVSLGVPRLPLNDLLEGFGFVAGMVGDDERRMSAVGLRTWQVDDGFPRLTGANLPTGTLEAIRTVNYSLDLARLRNAHIDDWSALDRAMGWDT</sequence>
<keyword evidence="2" id="KW-1185">Reference proteome</keyword>
<evidence type="ECO:0000313" key="2">
    <source>
        <dbReference type="Proteomes" id="UP001381003"/>
    </source>
</evidence>
<organism evidence="1 2">
    <name type="scientific">Janibacter terrae</name>
    <dbReference type="NCBI Taxonomy" id="103817"/>
    <lineage>
        <taxon>Bacteria</taxon>
        <taxon>Bacillati</taxon>
        <taxon>Actinomycetota</taxon>
        <taxon>Actinomycetes</taxon>
        <taxon>Micrococcales</taxon>
        <taxon>Intrasporangiaceae</taxon>
        <taxon>Janibacter</taxon>
    </lineage>
</organism>
<protein>
    <submittedName>
        <fullName evidence="1">PD-(D/E)XK motif protein</fullName>
    </submittedName>
</protein>
<dbReference type="RefSeq" id="WP_338538357.1">
    <property type="nucleotide sequence ID" value="NZ_CP104874.1"/>
</dbReference>
<reference evidence="1 2" key="1">
    <citation type="submission" date="2022-09" db="EMBL/GenBank/DDBJ databases">
        <title>Complete genome sequence of Janibacter terrae strain COS04-44, PCL-degrading bacteria isolated from oil spilled coast.</title>
        <authorList>
            <person name="Park H."/>
            <person name="Kim J.Y."/>
            <person name="An S.H."/>
            <person name="Lee C.M."/>
            <person name="Weon H.-Y."/>
        </authorList>
    </citation>
    <scope>NUCLEOTIDE SEQUENCE [LARGE SCALE GENOMIC DNA]</scope>
    <source>
        <strain evidence="1 2">COS04-44</strain>
    </source>
</reference>
<gene>
    <name evidence="1" type="ORF">N5P18_00330</name>
</gene>
<proteinExistence type="predicted"/>
<dbReference type="Pfam" id="PF14390">
    <property type="entry name" value="DUF4420"/>
    <property type="match status" value="1"/>
</dbReference>